<evidence type="ECO:0000256" key="2">
    <source>
        <dbReference type="ARBA" id="ARBA00022527"/>
    </source>
</evidence>
<proteinExistence type="predicted"/>
<dbReference type="Proteomes" id="UP001558713">
    <property type="component" value="Unassembled WGS sequence"/>
</dbReference>
<keyword evidence="9" id="KW-0067">ATP-binding</keyword>
<dbReference type="Gene3D" id="2.10.25.10">
    <property type="entry name" value="Laminin"/>
    <property type="match status" value="1"/>
</dbReference>
<evidence type="ECO:0000256" key="14">
    <source>
        <dbReference type="ARBA" id="ARBA00047558"/>
    </source>
</evidence>
<dbReference type="InterPro" id="IPR000719">
    <property type="entry name" value="Prot_kinase_dom"/>
</dbReference>
<dbReference type="InterPro" id="IPR013695">
    <property type="entry name" value="WAK"/>
</dbReference>
<keyword evidence="5 16" id="KW-0812">Transmembrane</keyword>
<dbReference type="InterPro" id="IPR045274">
    <property type="entry name" value="WAK-like"/>
</dbReference>
<feature type="chain" id="PRO_5044816702" evidence="17">
    <location>
        <begin position="32"/>
        <end position="609"/>
    </location>
</feature>
<keyword evidence="6 17" id="KW-0732">Signal</keyword>
<evidence type="ECO:0000256" key="1">
    <source>
        <dbReference type="ARBA" id="ARBA00004479"/>
    </source>
</evidence>
<evidence type="ECO:0000256" key="9">
    <source>
        <dbReference type="ARBA" id="ARBA00022840"/>
    </source>
</evidence>
<evidence type="ECO:0000259" key="18">
    <source>
        <dbReference type="PROSITE" id="PS50011"/>
    </source>
</evidence>
<dbReference type="Gene3D" id="3.30.200.20">
    <property type="entry name" value="Phosphorylase Kinase, domain 1"/>
    <property type="match status" value="1"/>
</dbReference>
<evidence type="ECO:0000256" key="15">
    <source>
        <dbReference type="ARBA" id="ARBA00047951"/>
    </source>
</evidence>
<feature type="signal peptide" evidence="17">
    <location>
        <begin position="1"/>
        <end position="31"/>
    </location>
</feature>
<keyword evidence="7" id="KW-0547">Nucleotide-binding</keyword>
<reference evidence="19 20" key="1">
    <citation type="submission" date="2024-04" db="EMBL/GenBank/DDBJ databases">
        <title>Genome assembly C_amara_ONT_v2.</title>
        <authorList>
            <person name="Yant L."/>
            <person name="Moore C."/>
            <person name="Slenker M."/>
        </authorList>
    </citation>
    <scope>NUCLEOTIDE SEQUENCE [LARGE SCALE GENOMIC DNA]</scope>
    <source>
        <tissue evidence="19">Leaf</tissue>
    </source>
</reference>
<dbReference type="SMART" id="SM00220">
    <property type="entry name" value="S_TKc"/>
    <property type="match status" value="1"/>
</dbReference>
<dbReference type="PANTHER" id="PTHR27005:SF515">
    <property type="entry name" value="WALL-ASSOCIATED RECEPTOR KINASE-LIKE 10-RELATED"/>
    <property type="match status" value="1"/>
</dbReference>
<protein>
    <submittedName>
        <fullName evidence="19">Wall-associated receptor kinase-like 10</fullName>
    </submittedName>
</protein>
<dbReference type="PROSITE" id="PS00108">
    <property type="entry name" value="PROTEIN_KINASE_ST"/>
    <property type="match status" value="1"/>
</dbReference>
<dbReference type="GO" id="GO:0005524">
    <property type="term" value="F:ATP binding"/>
    <property type="evidence" value="ECO:0007669"/>
    <property type="project" value="UniProtKB-KW"/>
</dbReference>
<evidence type="ECO:0000256" key="11">
    <source>
        <dbReference type="ARBA" id="ARBA00023136"/>
    </source>
</evidence>
<keyword evidence="2" id="KW-0723">Serine/threonine-protein kinase</keyword>
<evidence type="ECO:0000256" key="17">
    <source>
        <dbReference type="SAM" id="SignalP"/>
    </source>
</evidence>
<keyword evidence="10 16" id="KW-1133">Transmembrane helix</keyword>
<dbReference type="SUPFAM" id="SSF56112">
    <property type="entry name" value="Protein kinase-like (PK-like)"/>
    <property type="match status" value="1"/>
</dbReference>
<evidence type="ECO:0000256" key="6">
    <source>
        <dbReference type="ARBA" id="ARBA00022729"/>
    </source>
</evidence>
<dbReference type="Pfam" id="PF13947">
    <property type="entry name" value="GUB_WAK_bind"/>
    <property type="match status" value="1"/>
</dbReference>
<evidence type="ECO:0000256" key="7">
    <source>
        <dbReference type="ARBA" id="ARBA00022741"/>
    </source>
</evidence>
<evidence type="ECO:0000256" key="13">
    <source>
        <dbReference type="ARBA" id="ARBA00023180"/>
    </source>
</evidence>
<keyword evidence="4" id="KW-0808">Transferase</keyword>
<dbReference type="Pfam" id="PF00069">
    <property type="entry name" value="Pkinase"/>
    <property type="match status" value="1"/>
</dbReference>
<dbReference type="InterPro" id="IPR018097">
    <property type="entry name" value="EGF_Ca-bd_CS"/>
</dbReference>
<gene>
    <name evidence="19" type="ORF">V5N11_001308</name>
</gene>
<evidence type="ECO:0000256" key="16">
    <source>
        <dbReference type="SAM" id="Phobius"/>
    </source>
</evidence>
<dbReference type="InterPro" id="IPR011009">
    <property type="entry name" value="Kinase-like_dom_sf"/>
</dbReference>
<evidence type="ECO:0000256" key="5">
    <source>
        <dbReference type="ARBA" id="ARBA00022692"/>
    </source>
</evidence>
<keyword evidence="8" id="KW-0418">Kinase</keyword>
<evidence type="ECO:0000256" key="8">
    <source>
        <dbReference type="ARBA" id="ARBA00022777"/>
    </source>
</evidence>
<dbReference type="PANTHER" id="PTHR27005">
    <property type="entry name" value="WALL-ASSOCIATED RECEPTOR KINASE-LIKE 21"/>
    <property type="match status" value="1"/>
</dbReference>
<dbReference type="Pfam" id="PF08488">
    <property type="entry name" value="WAK"/>
    <property type="match status" value="1"/>
</dbReference>
<dbReference type="InterPro" id="IPR025287">
    <property type="entry name" value="WAK_GUB"/>
</dbReference>
<evidence type="ECO:0000256" key="4">
    <source>
        <dbReference type="ARBA" id="ARBA00022679"/>
    </source>
</evidence>
<sequence length="609" mass="67809">MSSNHTFSLFILFSLPLLLIIDSAVLTIARSCPTKCGEIDIPYPFGIGMGCYLEKWYEIICVNNSVPTLSIINKEVVSISFSDQYNRFFAVGYGSIRIKNAITSKGCSSDGEELGSLLNLTGYPFYVGDNNILIGVGCNNTASLTNVDSSIVGCESTCSTKLHMPINDYLAVVYCNNKNRGPSEFSSENLGRNDTSCNGNGCCKANMPDRYQQIVGVKIDDNNTDTRGGCKVAFLTDEEYFLSNGSDTQSLHARGYVTVELRWFIHTANRSFISSLGCKSIQEYQNLRSDYREHGVRCVCDNNTSSYASCSCTSGYEGNPYLLGECKDIDECVKGIPGYNLCTEGTCVNLEGHYKCAYTNHRPLIIGISTSFGSLIFIGGLYWLYKFIRKQMSLNQKKKFFKRNGGLLLQQQLISTEGNVDKTRVFSSKELEKATENFSLNRILGQGGQGTVYKGMLVDGRIVAVKKSKVVDEDKLDEFVNEVVILSQINHINIVKLLGCCLETDVPILVYEFIPNGNLFEHLHDDFDDYTMTTWEIRLRIALDIAEALSYLHSSASSPIYHRDIKSTNIMLDEKYRAKVSDFDTSRTVTVDHTHLTTVVSGTMGYMDP</sequence>
<evidence type="ECO:0000313" key="20">
    <source>
        <dbReference type="Proteomes" id="UP001558713"/>
    </source>
</evidence>
<evidence type="ECO:0000313" key="19">
    <source>
        <dbReference type="EMBL" id="KAL1205597.1"/>
    </source>
</evidence>
<name>A0ABD1AFM4_CARAN</name>
<organism evidence="19 20">
    <name type="scientific">Cardamine amara subsp. amara</name>
    <dbReference type="NCBI Taxonomy" id="228776"/>
    <lineage>
        <taxon>Eukaryota</taxon>
        <taxon>Viridiplantae</taxon>
        <taxon>Streptophyta</taxon>
        <taxon>Embryophyta</taxon>
        <taxon>Tracheophyta</taxon>
        <taxon>Spermatophyta</taxon>
        <taxon>Magnoliopsida</taxon>
        <taxon>eudicotyledons</taxon>
        <taxon>Gunneridae</taxon>
        <taxon>Pentapetalae</taxon>
        <taxon>rosids</taxon>
        <taxon>malvids</taxon>
        <taxon>Brassicales</taxon>
        <taxon>Brassicaceae</taxon>
        <taxon>Cardamineae</taxon>
        <taxon>Cardamine</taxon>
    </lineage>
</organism>
<comment type="subcellular location">
    <subcellularLocation>
        <location evidence="1">Membrane</location>
        <topology evidence="1">Single-pass type I membrane protein</topology>
    </subcellularLocation>
</comment>
<feature type="transmembrane region" description="Helical" evidence="16">
    <location>
        <begin position="364"/>
        <end position="385"/>
    </location>
</feature>
<dbReference type="EMBL" id="JBANAX010000514">
    <property type="protein sequence ID" value="KAL1205597.1"/>
    <property type="molecule type" value="Genomic_DNA"/>
</dbReference>
<keyword evidence="12" id="KW-1015">Disulfide bond</keyword>
<dbReference type="PROSITE" id="PS01187">
    <property type="entry name" value="EGF_CA"/>
    <property type="match status" value="1"/>
</dbReference>
<keyword evidence="11 16" id="KW-0472">Membrane</keyword>
<keyword evidence="20" id="KW-1185">Reference proteome</keyword>
<dbReference type="FunFam" id="3.30.200.20:FF:000043">
    <property type="entry name" value="Wall-associated receptor kinase 2"/>
    <property type="match status" value="1"/>
</dbReference>
<dbReference type="GO" id="GO:0004674">
    <property type="term" value="F:protein serine/threonine kinase activity"/>
    <property type="evidence" value="ECO:0007669"/>
    <property type="project" value="UniProtKB-KW"/>
</dbReference>
<evidence type="ECO:0000256" key="3">
    <source>
        <dbReference type="ARBA" id="ARBA00022553"/>
    </source>
</evidence>
<feature type="domain" description="Protein kinase" evidence="18">
    <location>
        <begin position="438"/>
        <end position="609"/>
    </location>
</feature>
<evidence type="ECO:0000256" key="10">
    <source>
        <dbReference type="ARBA" id="ARBA00022989"/>
    </source>
</evidence>
<comment type="catalytic activity">
    <reaction evidence="15">
        <text>L-threonyl-[protein] + ATP = O-phospho-L-threonyl-[protein] + ADP + H(+)</text>
        <dbReference type="Rhea" id="RHEA:46608"/>
        <dbReference type="Rhea" id="RHEA-COMP:11060"/>
        <dbReference type="Rhea" id="RHEA-COMP:11605"/>
        <dbReference type="ChEBI" id="CHEBI:15378"/>
        <dbReference type="ChEBI" id="CHEBI:30013"/>
        <dbReference type="ChEBI" id="CHEBI:30616"/>
        <dbReference type="ChEBI" id="CHEBI:61977"/>
        <dbReference type="ChEBI" id="CHEBI:456216"/>
    </reaction>
</comment>
<dbReference type="GO" id="GO:0016020">
    <property type="term" value="C:membrane"/>
    <property type="evidence" value="ECO:0007669"/>
    <property type="project" value="UniProtKB-SubCell"/>
</dbReference>
<keyword evidence="3" id="KW-0597">Phosphoprotein</keyword>
<comment type="caution">
    <text evidence="19">The sequence shown here is derived from an EMBL/GenBank/DDBJ whole genome shotgun (WGS) entry which is preliminary data.</text>
</comment>
<dbReference type="PROSITE" id="PS50011">
    <property type="entry name" value="PROTEIN_KINASE_DOM"/>
    <property type="match status" value="1"/>
</dbReference>
<dbReference type="AlphaFoldDB" id="A0ABD1AFM4"/>
<dbReference type="Gene3D" id="1.10.510.10">
    <property type="entry name" value="Transferase(Phosphotransferase) domain 1"/>
    <property type="match status" value="1"/>
</dbReference>
<accession>A0ABD1AFM4</accession>
<keyword evidence="13" id="KW-0325">Glycoprotein</keyword>
<comment type="catalytic activity">
    <reaction evidence="14">
        <text>L-seryl-[protein] + ATP = O-phospho-L-seryl-[protein] + ADP + H(+)</text>
        <dbReference type="Rhea" id="RHEA:17989"/>
        <dbReference type="Rhea" id="RHEA-COMP:9863"/>
        <dbReference type="Rhea" id="RHEA-COMP:11604"/>
        <dbReference type="ChEBI" id="CHEBI:15378"/>
        <dbReference type="ChEBI" id="CHEBI:29999"/>
        <dbReference type="ChEBI" id="CHEBI:30616"/>
        <dbReference type="ChEBI" id="CHEBI:83421"/>
        <dbReference type="ChEBI" id="CHEBI:456216"/>
    </reaction>
</comment>
<evidence type="ECO:0000256" key="12">
    <source>
        <dbReference type="ARBA" id="ARBA00023157"/>
    </source>
</evidence>
<dbReference type="InterPro" id="IPR008271">
    <property type="entry name" value="Ser/Thr_kinase_AS"/>
</dbReference>